<dbReference type="Proteomes" id="UP001157006">
    <property type="component" value="Chromosome 2"/>
</dbReference>
<feature type="region of interest" description="Disordered" evidence="1">
    <location>
        <begin position="23"/>
        <end position="79"/>
    </location>
</feature>
<feature type="compositionally biased region" description="Polar residues" evidence="1">
    <location>
        <begin position="23"/>
        <end position="67"/>
    </location>
</feature>
<evidence type="ECO:0000313" key="2">
    <source>
        <dbReference type="EMBL" id="CAI8596382.1"/>
    </source>
</evidence>
<accession>A0AAV0ZHZ1</accession>
<evidence type="ECO:0000313" key="3">
    <source>
        <dbReference type="Proteomes" id="UP001157006"/>
    </source>
</evidence>
<feature type="compositionally biased region" description="Low complexity" evidence="1">
    <location>
        <begin position="68"/>
        <end position="77"/>
    </location>
</feature>
<dbReference type="EMBL" id="OX451737">
    <property type="protein sequence ID" value="CAI8596382.1"/>
    <property type="molecule type" value="Genomic_DNA"/>
</dbReference>
<reference evidence="2 3" key="1">
    <citation type="submission" date="2023-01" db="EMBL/GenBank/DDBJ databases">
        <authorList>
            <person name="Kreplak J."/>
        </authorList>
    </citation>
    <scope>NUCLEOTIDE SEQUENCE [LARGE SCALE GENOMIC DNA]</scope>
</reference>
<sequence length="165" mass="17446">MTTTTTQPYAFTQEYSLPTDLDSQACLSSLPPSSESFAASVPQISPQSPSDGDNTVSHLSPSHSQNAPSSFEPFSPSAQNSVHLNDQYVSAIPVPTELAELPANNLSIFPGADTDTSLSPSIACSHRIPPINNHPTLTRGKIGHSKPKALIAHSKPNSVNKYKPG</sequence>
<name>A0AAV0ZHZ1_VICFA</name>
<dbReference type="AlphaFoldDB" id="A0AAV0ZHZ1"/>
<gene>
    <name evidence="2" type="ORF">VFH_II032680</name>
</gene>
<organism evidence="2 3">
    <name type="scientific">Vicia faba</name>
    <name type="common">Broad bean</name>
    <name type="synonym">Faba vulgaris</name>
    <dbReference type="NCBI Taxonomy" id="3906"/>
    <lineage>
        <taxon>Eukaryota</taxon>
        <taxon>Viridiplantae</taxon>
        <taxon>Streptophyta</taxon>
        <taxon>Embryophyta</taxon>
        <taxon>Tracheophyta</taxon>
        <taxon>Spermatophyta</taxon>
        <taxon>Magnoliopsida</taxon>
        <taxon>eudicotyledons</taxon>
        <taxon>Gunneridae</taxon>
        <taxon>Pentapetalae</taxon>
        <taxon>rosids</taxon>
        <taxon>fabids</taxon>
        <taxon>Fabales</taxon>
        <taxon>Fabaceae</taxon>
        <taxon>Papilionoideae</taxon>
        <taxon>50 kb inversion clade</taxon>
        <taxon>NPAAA clade</taxon>
        <taxon>Hologalegina</taxon>
        <taxon>IRL clade</taxon>
        <taxon>Fabeae</taxon>
        <taxon>Vicia</taxon>
    </lineage>
</organism>
<protein>
    <submittedName>
        <fullName evidence="2">Uncharacterized protein</fullName>
    </submittedName>
</protein>
<proteinExistence type="predicted"/>
<keyword evidence="3" id="KW-1185">Reference proteome</keyword>
<evidence type="ECO:0000256" key="1">
    <source>
        <dbReference type="SAM" id="MobiDB-lite"/>
    </source>
</evidence>